<evidence type="ECO:0000313" key="2">
    <source>
        <dbReference type="EnsemblPlants" id="AET7Gv20868900.6"/>
    </source>
</evidence>
<protein>
    <recommendedName>
        <fullName evidence="1">FAR1 domain-containing protein</fullName>
    </recommendedName>
</protein>
<dbReference type="InterPro" id="IPR004330">
    <property type="entry name" value="FAR1_DNA_bnd_dom"/>
</dbReference>
<dbReference type="EnsemblPlants" id="AET7Gv20868900.6">
    <property type="protein sequence ID" value="AET7Gv20868900.6"/>
    <property type="gene ID" value="AET7Gv20868900"/>
</dbReference>
<organism evidence="2 3">
    <name type="scientific">Aegilops tauschii subsp. strangulata</name>
    <name type="common">Goatgrass</name>
    <dbReference type="NCBI Taxonomy" id="200361"/>
    <lineage>
        <taxon>Eukaryota</taxon>
        <taxon>Viridiplantae</taxon>
        <taxon>Streptophyta</taxon>
        <taxon>Embryophyta</taxon>
        <taxon>Tracheophyta</taxon>
        <taxon>Spermatophyta</taxon>
        <taxon>Magnoliopsida</taxon>
        <taxon>Liliopsida</taxon>
        <taxon>Poales</taxon>
        <taxon>Poaceae</taxon>
        <taxon>BOP clade</taxon>
        <taxon>Pooideae</taxon>
        <taxon>Triticodae</taxon>
        <taxon>Triticeae</taxon>
        <taxon>Triticinae</taxon>
        <taxon>Aegilops</taxon>
    </lineage>
</organism>
<keyword evidence="3" id="KW-1185">Reference proteome</keyword>
<reference evidence="2" key="4">
    <citation type="submission" date="2019-03" db="UniProtKB">
        <authorList>
            <consortium name="EnsemblPlants"/>
        </authorList>
    </citation>
    <scope>IDENTIFICATION</scope>
</reference>
<dbReference type="Proteomes" id="UP000015105">
    <property type="component" value="Chromosome 7D"/>
</dbReference>
<evidence type="ECO:0000313" key="3">
    <source>
        <dbReference type="Proteomes" id="UP000015105"/>
    </source>
</evidence>
<reference evidence="2" key="3">
    <citation type="journal article" date="2017" name="Nature">
        <title>Genome sequence of the progenitor of the wheat D genome Aegilops tauschii.</title>
        <authorList>
            <person name="Luo M.C."/>
            <person name="Gu Y.Q."/>
            <person name="Puiu D."/>
            <person name="Wang H."/>
            <person name="Twardziok S.O."/>
            <person name="Deal K.R."/>
            <person name="Huo N."/>
            <person name="Zhu T."/>
            <person name="Wang L."/>
            <person name="Wang Y."/>
            <person name="McGuire P.E."/>
            <person name="Liu S."/>
            <person name="Long H."/>
            <person name="Ramasamy R.K."/>
            <person name="Rodriguez J.C."/>
            <person name="Van S.L."/>
            <person name="Yuan L."/>
            <person name="Wang Z."/>
            <person name="Xia Z."/>
            <person name="Xiao L."/>
            <person name="Anderson O.D."/>
            <person name="Ouyang S."/>
            <person name="Liang Y."/>
            <person name="Zimin A.V."/>
            <person name="Pertea G."/>
            <person name="Qi P."/>
            <person name="Bennetzen J.L."/>
            <person name="Dai X."/>
            <person name="Dawson M.W."/>
            <person name="Muller H.G."/>
            <person name="Kugler K."/>
            <person name="Rivarola-Duarte L."/>
            <person name="Spannagl M."/>
            <person name="Mayer K.F.X."/>
            <person name="Lu F.H."/>
            <person name="Bevan M.W."/>
            <person name="Leroy P."/>
            <person name="Li P."/>
            <person name="You F.M."/>
            <person name="Sun Q."/>
            <person name="Liu Z."/>
            <person name="Lyons E."/>
            <person name="Wicker T."/>
            <person name="Salzberg S.L."/>
            <person name="Devos K.M."/>
            <person name="Dvorak J."/>
        </authorList>
    </citation>
    <scope>NUCLEOTIDE SEQUENCE [LARGE SCALE GENOMIC DNA]</scope>
    <source>
        <strain evidence="2">cv. AL8/78</strain>
    </source>
</reference>
<reference evidence="3" key="2">
    <citation type="journal article" date="2017" name="Nat. Plants">
        <title>The Aegilops tauschii genome reveals multiple impacts of transposons.</title>
        <authorList>
            <person name="Zhao G."/>
            <person name="Zou C."/>
            <person name="Li K."/>
            <person name="Wang K."/>
            <person name="Li T."/>
            <person name="Gao L."/>
            <person name="Zhang X."/>
            <person name="Wang H."/>
            <person name="Yang Z."/>
            <person name="Liu X."/>
            <person name="Jiang W."/>
            <person name="Mao L."/>
            <person name="Kong X."/>
            <person name="Jiao Y."/>
            <person name="Jia J."/>
        </authorList>
    </citation>
    <scope>NUCLEOTIDE SEQUENCE [LARGE SCALE GENOMIC DNA]</scope>
    <source>
        <strain evidence="3">cv. AL8/78</strain>
    </source>
</reference>
<dbReference type="Pfam" id="PF03101">
    <property type="entry name" value="FAR1"/>
    <property type="match status" value="1"/>
</dbReference>
<proteinExistence type="predicted"/>
<dbReference type="PANTHER" id="PTHR47718:SF13">
    <property type="entry name" value="OS09G0290500 PROTEIN"/>
    <property type="match status" value="1"/>
</dbReference>
<evidence type="ECO:0000259" key="1">
    <source>
        <dbReference type="Pfam" id="PF03101"/>
    </source>
</evidence>
<reference evidence="3" key="1">
    <citation type="journal article" date="2014" name="Science">
        <title>Ancient hybridizations among the ancestral genomes of bread wheat.</title>
        <authorList>
            <consortium name="International Wheat Genome Sequencing Consortium,"/>
            <person name="Marcussen T."/>
            <person name="Sandve S.R."/>
            <person name="Heier L."/>
            <person name="Spannagl M."/>
            <person name="Pfeifer M."/>
            <person name="Jakobsen K.S."/>
            <person name="Wulff B.B."/>
            <person name="Steuernagel B."/>
            <person name="Mayer K.F."/>
            <person name="Olsen O.A."/>
        </authorList>
    </citation>
    <scope>NUCLEOTIDE SEQUENCE [LARGE SCALE GENOMIC DNA]</scope>
    <source>
        <strain evidence="3">cv. AL8/78</strain>
    </source>
</reference>
<dbReference type="PANTHER" id="PTHR47718">
    <property type="entry name" value="OS01G0519700 PROTEIN"/>
    <property type="match status" value="1"/>
</dbReference>
<name>A0A453S9S8_AEGTS</name>
<accession>A0A453S9S8</accession>
<sequence>MQEVMADVSAECMAEYDGIVSRMFDSEEEGFEFYNKYALEKGFSVRKGYVEWDEANEKIILRKLVCSREGCREEKHMKRKREDRKRKPRNITRVGCKAKFVIARVVKTGRWFVKDFIDEHNHPLAPRDLSCFLRSHRRISDEKKADIIEMESVGIKKHKIMDVLCMQYGGYDHVGCTTGDIYNFCHRYKQETVAAGDAQTVIRHMMARQERDPDYFFKYLVDKAGHLKGLFWSDT</sequence>
<reference evidence="2" key="5">
    <citation type="journal article" date="2021" name="G3 (Bethesda)">
        <title>Aegilops tauschii genome assembly Aet v5.0 features greater sequence contiguity and improved annotation.</title>
        <authorList>
            <person name="Wang L."/>
            <person name="Zhu T."/>
            <person name="Rodriguez J.C."/>
            <person name="Deal K.R."/>
            <person name="Dubcovsky J."/>
            <person name="McGuire P.E."/>
            <person name="Lux T."/>
            <person name="Spannagl M."/>
            <person name="Mayer K.F.X."/>
            <person name="Baldrich P."/>
            <person name="Meyers B.C."/>
            <person name="Huo N."/>
            <person name="Gu Y.Q."/>
            <person name="Zhou H."/>
            <person name="Devos K.M."/>
            <person name="Bennetzen J.L."/>
            <person name="Unver T."/>
            <person name="Budak H."/>
            <person name="Gulick P.J."/>
            <person name="Galiba G."/>
            <person name="Kalapos B."/>
            <person name="Nelson D.R."/>
            <person name="Li P."/>
            <person name="You F.M."/>
            <person name="Luo M.C."/>
            <person name="Dvorak J."/>
        </authorList>
    </citation>
    <scope>NUCLEOTIDE SEQUENCE [LARGE SCALE GENOMIC DNA]</scope>
    <source>
        <strain evidence="2">cv. AL8/78</strain>
    </source>
</reference>
<dbReference type="Gramene" id="AET7Gv20868900.6">
    <property type="protein sequence ID" value="AET7Gv20868900.6"/>
    <property type="gene ID" value="AET7Gv20868900"/>
</dbReference>
<feature type="domain" description="FAR1" evidence="1">
    <location>
        <begin position="32"/>
        <end position="126"/>
    </location>
</feature>
<dbReference type="AlphaFoldDB" id="A0A453S9S8"/>